<dbReference type="GO" id="GO:0047804">
    <property type="term" value="F:cysteine-S-conjugate beta-lyase activity"/>
    <property type="evidence" value="ECO:0007669"/>
    <property type="project" value="UniProtKB-EC"/>
</dbReference>
<accession>A0A928KS70</accession>
<dbReference type="InterPro" id="IPR015424">
    <property type="entry name" value="PyrdxlP-dep_Trfase"/>
</dbReference>
<dbReference type="NCBIfam" id="TIGR04350">
    <property type="entry name" value="C_S_lyase_PatB"/>
    <property type="match status" value="1"/>
</dbReference>
<keyword evidence="7" id="KW-0808">Transferase</keyword>
<dbReference type="InterPro" id="IPR051798">
    <property type="entry name" value="Class-II_PLP-Dep_Aminotrans"/>
</dbReference>
<evidence type="ECO:0000256" key="3">
    <source>
        <dbReference type="ARBA" id="ARBA00022898"/>
    </source>
</evidence>
<gene>
    <name evidence="7" type="ORF">E7512_06755</name>
</gene>
<evidence type="ECO:0000313" key="8">
    <source>
        <dbReference type="Proteomes" id="UP000754750"/>
    </source>
</evidence>
<proteinExistence type="inferred from homology"/>
<protein>
    <recommendedName>
        <fullName evidence="2">cysteine-S-conjugate beta-lyase</fullName>
        <ecNumber evidence="2">4.4.1.13</ecNumber>
    </recommendedName>
</protein>
<dbReference type="InterPro" id="IPR027619">
    <property type="entry name" value="C-S_lyase_PatB-like"/>
</dbReference>
<evidence type="ECO:0000313" key="7">
    <source>
        <dbReference type="EMBL" id="MBE6833269.1"/>
    </source>
</evidence>
<dbReference type="AlphaFoldDB" id="A0A928KS70"/>
<dbReference type="InterPro" id="IPR015422">
    <property type="entry name" value="PyrdxlP-dep_Trfase_small"/>
</dbReference>
<dbReference type="Proteomes" id="UP000754750">
    <property type="component" value="Unassembled WGS sequence"/>
</dbReference>
<dbReference type="Gene3D" id="3.40.640.10">
    <property type="entry name" value="Type I PLP-dependent aspartate aminotransferase-like (Major domain)"/>
    <property type="match status" value="1"/>
</dbReference>
<dbReference type="EC" id="4.4.1.13" evidence="2"/>
<dbReference type="EMBL" id="SVNY01000003">
    <property type="protein sequence ID" value="MBE6833269.1"/>
    <property type="molecule type" value="Genomic_DNA"/>
</dbReference>
<dbReference type="Gene3D" id="3.90.1150.10">
    <property type="entry name" value="Aspartate Aminotransferase, domain 1"/>
    <property type="match status" value="1"/>
</dbReference>
<name>A0A928KS70_9FIRM</name>
<reference evidence="7" key="1">
    <citation type="submission" date="2019-04" db="EMBL/GenBank/DDBJ databases">
        <title>Evolution of Biomass-Degrading Anaerobic Consortia Revealed by Metagenomics.</title>
        <authorList>
            <person name="Peng X."/>
        </authorList>
    </citation>
    <scope>NUCLEOTIDE SEQUENCE</scope>
    <source>
        <strain evidence="7">SIG551</strain>
    </source>
</reference>
<dbReference type="PANTHER" id="PTHR43525">
    <property type="entry name" value="PROTEIN MALY"/>
    <property type="match status" value="1"/>
</dbReference>
<keyword evidence="4" id="KW-0456">Lyase</keyword>
<sequence length="389" mass="44131">MSFDTIHDRKNTNSLKYDCAARYGKPGGLLPLWVADMDFPAPECVNEALAERCRHGIYGYSEPDERYFQALQSWFSTRHGWNVENGWLIKTPGVVFALCAAIRSLTRPGDSVLIQTPVYYPFTESILANDRRLVRNSLVYQDGGYSIDFKDFEKKIEDEKVKLFLLCNPHNPVGRVWTERELVRMGEICLRHGVTVVSDEIHADFAYPGHRHLVFASLRPEFEQIAITCTAPTKTFNLAGLQISNILIPNQKIRRAFRAELDRAGYSQANVMGLIACRAAYEGGAQWLDDLKEYLVGNLDFVREYLRGHLPTIRLVEPQGTYLIWLDCTALGLDDDALNRLILEKAGLWLDSGSMFGEEGRGFQRINIACPRAVLRQALEQLERAVAQL</sequence>
<dbReference type="Pfam" id="PF00155">
    <property type="entry name" value="Aminotran_1_2"/>
    <property type="match status" value="1"/>
</dbReference>
<dbReference type="InterPro" id="IPR015421">
    <property type="entry name" value="PyrdxlP-dep_Trfase_major"/>
</dbReference>
<keyword evidence="3" id="KW-0663">Pyridoxal phosphate</keyword>
<dbReference type="GO" id="GO:0030170">
    <property type="term" value="F:pyridoxal phosphate binding"/>
    <property type="evidence" value="ECO:0007669"/>
    <property type="project" value="InterPro"/>
</dbReference>
<dbReference type="GO" id="GO:0008483">
    <property type="term" value="F:transaminase activity"/>
    <property type="evidence" value="ECO:0007669"/>
    <property type="project" value="UniProtKB-KW"/>
</dbReference>
<evidence type="ECO:0000259" key="6">
    <source>
        <dbReference type="Pfam" id="PF00155"/>
    </source>
</evidence>
<dbReference type="InterPro" id="IPR004839">
    <property type="entry name" value="Aminotransferase_I/II_large"/>
</dbReference>
<dbReference type="RefSeq" id="WP_326840277.1">
    <property type="nucleotide sequence ID" value="NZ_SVNY01000003.1"/>
</dbReference>
<keyword evidence="7" id="KW-0032">Aminotransferase</keyword>
<evidence type="ECO:0000256" key="1">
    <source>
        <dbReference type="ARBA" id="ARBA00001933"/>
    </source>
</evidence>
<evidence type="ECO:0000256" key="4">
    <source>
        <dbReference type="ARBA" id="ARBA00023239"/>
    </source>
</evidence>
<feature type="domain" description="Aminotransferase class I/classII large" evidence="6">
    <location>
        <begin position="36"/>
        <end position="382"/>
    </location>
</feature>
<organism evidence="7 8">
    <name type="scientific">Faecalispora sporosphaeroides</name>
    <dbReference type="NCBI Taxonomy" id="1549"/>
    <lineage>
        <taxon>Bacteria</taxon>
        <taxon>Bacillati</taxon>
        <taxon>Bacillota</taxon>
        <taxon>Clostridia</taxon>
        <taxon>Eubacteriales</taxon>
        <taxon>Oscillospiraceae</taxon>
        <taxon>Faecalispora</taxon>
    </lineage>
</organism>
<comment type="similarity">
    <text evidence="5">Belongs to the class-II pyridoxal-phosphate-dependent aminotransferase family. MalY/PatB cystathionine beta-lyase subfamily.</text>
</comment>
<dbReference type="SUPFAM" id="SSF53383">
    <property type="entry name" value="PLP-dependent transferases"/>
    <property type="match status" value="1"/>
</dbReference>
<dbReference type="PANTHER" id="PTHR43525:SF1">
    <property type="entry name" value="PROTEIN MALY"/>
    <property type="match status" value="1"/>
</dbReference>
<comment type="caution">
    <text evidence="7">The sequence shown here is derived from an EMBL/GenBank/DDBJ whole genome shotgun (WGS) entry which is preliminary data.</text>
</comment>
<comment type="cofactor">
    <cofactor evidence="1">
        <name>pyridoxal 5'-phosphate</name>
        <dbReference type="ChEBI" id="CHEBI:597326"/>
    </cofactor>
</comment>
<evidence type="ECO:0000256" key="5">
    <source>
        <dbReference type="ARBA" id="ARBA00037974"/>
    </source>
</evidence>
<evidence type="ECO:0000256" key="2">
    <source>
        <dbReference type="ARBA" id="ARBA00012224"/>
    </source>
</evidence>
<dbReference type="CDD" id="cd00609">
    <property type="entry name" value="AAT_like"/>
    <property type="match status" value="1"/>
</dbReference>